<dbReference type="PANTHER" id="PTHR10000:SF8">
    <property type="entry name" value="HAD SUPERFAMILY HYDROLASE-LIKE, TYPE 3"/>
    <property type="match status" value="1"/>
</dbReference>
<name>A0AAV5B3R5_9ACTN</name>
<dbReference type="InterPro" id="IPR023214">
    <property type="entry name" value="HAD_sf"/>
</dbReference>
<dbReference type="InterPro" id="IPR036412">
    <property type="entry name" value="HAD-like_sf"/>
</dbReference>
<dbReference type="GO" id="GO:0000287">
    <property type="term" value="F:magnesium ion binding"/>
    <property type="evidence" value="ECO:0007669"/>
    <property type="project" value="TreeGrafter"/>
</dbReference>
<dbReference type="Gene3D" id="3.40.50.1000">
    <property type="entry name" value="HAD superfamily/HAD-like"/>
    <property type="match status" value="1"/>
</dbReference>
<organism evidence="1 2">
    <name type="scientific">Granulimonas faecalis</name>
    <dbReference type="NCBI Taxonomy" id="2894155"/>
    <lineage>
        <taxon>Bacteria</taxon>
        <taxon>Bacillati</taxon>
        <taxon>Actinomycetota</taxon>
        <taxon>Coriobacteriia</taxon>
        <taxon>Coriobacteriales</taxon>
        <taxon>Kribbibacteriaceae</taxon>
        <taxon>Granulimonas</taxon>
    </lineage>
</organism>
<evidence type="ECO:0000313" key="2">
    <source>
        <dbReference type="Proteomes" id="UP001055025"/>
    </source>
</evidence>
<dbReference type="AlphaFoldDB" id="A0AAV5B3R5"/>
<gene>
    <name evidence="1" type="ORF">ATOP_11110</name>
</gene>
<accession>A0AAV5B3R5</accession>
<dbReference type="Proteomes" id="UP001055025">
    <property type="component" value="Unassembled WGS sequence"/>
</dbReference>
<protein>
    <submittedName>
        <fullName evidence="1">Haloacid dehalogenase</fullName>
    </submittedName>
</protein>
<dbReference type="PANTHER" id="PTHR10000">
    <property type="entry name" value="PHOSPHOSERINE PHOSPHATASE"/>
    <property type="match status" value="1"/>
</dbReference>
<evidence type="ECO:0000313" key="1">
    <source>
        <dbReference type="EMBL" id="GJM55456.1"/>
    </source>
</evidence>
<dbReference type="GO" id="GO:0016791">
    <property type="term" value="F:phosphatase activity"/>
    <property type="evidence" value="ECO:0007669"/>
    <property type="project" value="TreeGrafter"/>
</dbReference>
<proteinExistence type="predicted"/>
<comment type="caution">
    <text evidence="1">The sequence shown here is derived from an EMBL/GenBank/DDBJ whole genome shotgun (WGS) entry which is preliminary data.</text>
</comment>
<dbReference type="NCBIfam" id="TIGR01484">
    <property type="entry name" value="HAD-SF-IIB"/>
    <property type="match status" value="1"/>
</dbReference>
<reference evidence="1" key="1">
    <citation type="journal article" date="2022" name="Int. J. Syst. Evol. Microbiol.">
        <title>Granulimonas faecalis gen. nov., sp. nov., and Leptogranulimonas caecicola gen. nov., sp. nov., novel lactate-producing Atopobiaceae bacteria isolated from mouse intestines, and an emended description of the family Atopobiaceae.</title>
        <authorList>
            <person name="Morinaga K."/>
            <person name="Kusada H."/>
            <person name="Sakamoto S."/>
            <person name="Murakami T."/>
            <person name="Toyoda A."/>
            <person name="Mori H."/>
            <person name="Meng X.Y."/>
            <person name="Takashino M."/>
            <person name="Murotomi K."/>
            <person name="Tamaki H."/>
        </authorList>
    </citation>
    <scope>NUCLEOTIDE SEQUENCE</scope>
    <source>
        <strain evidence="1">OPF53</strain>
    </source>
</reference>
<keyword evidence="2" id="KW-1185">Reference proteome</keyword>
<dbReference type="RefSeq" id="WP_135977261.1">
    <property type="nucleotide sequence ID" value="NZ_BQKC01000001.1"/>
</dbReference>
<dbReference type="EMBL" id="BQKC01000001">
    <property type="protein sequence ID" value="GJM55456.1"/>
    <property type="molecule type" value="Genomic_DNA"/>
</dbReference>
<dbReference type="SUPFAM" id="SSF56784">
    <property type="entry name" value="HAD-like"/>
    <property type="match status" value="1"/>
</dbReference>
<dbReference type="InterPro" id="IPR006379">
    <property type="entry name" value="HAD-SF_hydro_IIB"/>
</dbReference>
<sequence>MYHIVASDMDETFLGHNKRPTQSNLDAVAAMGKLGVRFVVATGRPYFSVQGILEEVGTKGDPDSYTITLNGGYVCANDGTVVAAHPLDAAVTERLRAFGEERGLCGHMYLEGRTLAMSLNDGEREFLRGRMEVVPSTWEEAASLDEPVYKILFENTDLDALHVLRDEAQDALGDLVDAVEPVFSSDRYVEFNPAGVGKGSGLAEIAATLGVPMDETVALGDSVNDLSMLEVAGLPLVVSNVSELARPLLPKGCRILRSSCDDGCMPEVLDDYLKPSMDQ</sequence>
<dbReference type="Gene3D" id="3.30.1240.10">
    <property type="match status" value="1"/>
</dbReference>
<dbReference type="GO" id="GO:0005829">
    <property type="term" value="C:cytosol"/>
    <property type="evidence" value="ECO:0007669"/>
    <property type="project" value="TreeGrafter"/>
</dbReference>
<dbReference type="Pfam" id="PF08282">
    <property type="entry name" value="Hydrolase_3"/>
    <property type="match status" value="1"/>
</dbReference>